<organism evidence="1 2">
    <name type="scientific">Zophobas morio</name>
    <dbReference type="NCBI Taxonomy" id="2755281"/>
    <lineage>
        <taxon>Eukaryota</taxon>
        <taxon>Metazoa</taxon>
        <taxon>Ecdysozoa</taxon>
        <taxon>Arthropoda</taxon>
        <taxon>Hexapoda</taxon>
        <taxon>Insecta</taxon>
        <taxon>Pterygota</taxon>
        <taxon>Neoptera</taxon>
        <taxon>Endopterygota</taxon>
        <taxon>Coleoptera</taxon>
        <taxon>Polyphaga</taxon>
        <taxon>Cucujiformia</taxon>
        <taxon>Tenebrionidae</taxon>
        <taxon>Zophobas</taxon>
    </lineage>
</organism>
<accession>A0AA38M394</accession>
<evidence type="ECO:0000313" key="2">
    <source>
        <dbReference type="Proteomes" id="UP001168821"/>
    </source>
</evidence>
<dbReference type="Proteomes" id="UP001168821">
    <property type="component" value="Unassembled WGS sequence"/>
</dbReference>
<gene>
    <name evidence="1" type="ORF">Zmor_027686</name>
</gene>
<proteinExistence type="predicted"/>
<dbReference type="AlphaFoldDB" id="A0AA38M394"/>
<keyword evidence="2" id="KW-1185">Reference proteome</keyword>
<sequence length="106" mass="11920">MYAPDSTAHVRCDCIKSISRVVEHAEFGGDVVFGGINIREEVRLEIGESGAPVSVRILIRNALRLVWYCRHGVSLQKINSLVERKHGRIPTERKIRSVTTEAGNFF</sequence>
<name>A0AA38M394_9CUCU</name>
<protein>
    <submittedName>
        <fullName evidence="1">Uncharacterized protein</fullName>
    </submittedName>
</protein>
<reference evidence="1" key="1">
    <citation type="journal article" date="2023" name="G3 (Bethesda)">
        <title>Whole genome assemblies of Zophobas morio and Tenebrio molitor.</title>
        <authorList>
            <person name="Kaur S."/>
            <person name="Stinson S.A."/>
            <person name="diCenzo G.C."/>
        </authorList>
    </citation>
    <scope>NUCLEOTIDE SEQUENCE</scope>
    <source>
        <strain evidence="1">QUZm001</strain>
    </source>
</reference>
<dbReference type="EMBL" id="JALNTZ010000009">
    <property type="protein sequence ID" value="KAJ3641169.1"/>
    <property type="molecule type" value="Genomic_DNA"/>
</dbReference>
<comment type="caution">
    <text evidence="1">The sequence shown here is derived from an EMBL/GenBank/DDBJ whole genome shotgun (WGS) entry which is preliminary data.</text>
</comment>
<evidence type="ECO:0000313" key="1">
    <source>
        <dbReference type="EMBL" id="KAJ3641169.1"/>
    </source>
</evidence>